<keyword evidence="2" id="KW-1185">Reference proteome</keyword>
<gene>
    <name evidence="1" type="ORF">EV384_4646</name>
</gene>
<dbReference type="OrthoDB" id="3685489at2"/>
<comment type="caution">
    <text evidence="1">The sequence shown here is derived from an EMBL/GenBank/DDBJ whole genome shotgun (WGS) entry which is preliminary data.</text>
</comment>
<sequence>MSYDPVLTAIAVATNDVLTDHLWRHDAAAGDPVADIAVALHRAAYDFTLTARQLTETLHRLRQHCTHHLDTLTCYATLARPHSLDADTLRLLQLLERHEAGRDAVVTAYGAWRKHRPISADPLIRHLLPAPYNPRHGMVTLGADGDSWIVVPDRVAAEAWGLATSGTVIGDIRPHPDGWQPTAYADPAHRAQQPHLVHQLPAAADEATACSSLLRWWAARDRTLWHDGAGATGEHPVLPA</sequence>
<proteinExistence type="predicted"/>
<accession>A0A4Q8BFT3</accession>
<evidence type="ECO:0000313" key="1">
    <source>
        <dbReference type="EMBL" id="RZU76049.1"/>
    </source>
</evidence>
<evidence type="ECO:0000313" key="2">
    <source>
        <dbReference type="Proteomes" id="UP000294114"/>
    </source>
</evidence>
<dbReference type="EMBL" id="SHLD01000001">
    <property type="protein sequence ID" value="RZU76049.1"/>
    <property type="molecule type" value="Genomic_DNA"/>
</dbReference>
<dbReference type="AlphaFoldDB" id="A0A4Q8BFT3"/>
<dbReference type="Proteomes" id="UP000294114">
    <property type="component" value="Unassembled WGS sequence"/>
</dbReference>
<organism evidence="1 2">
    <name type="scientific">Micromonospora kangleipakensis</name>
    <dbReference type="NCBI Taxonomy" id="1077942"/>
    <lineage>
        <taxon>Bacteria</taxon>
        <taxon>Bacillati</taxon>
        <taxon>Actinomycetota</taxon>
        <taxon>Actinomycetes</taxon>
        <taxon>Micromonosporales</taxon>
        <taxon>Micromonosporaceae</taxon>
        <taxon>Micromonospora</taxon>
    </lineage>
</organism>
<protein>
    <submittedName>
        <fullName evidence="1">Uncharacterized protein</fullName>
    </submittedName>
</protein>
<reference evidence="1 2" key="1">
    <citation type="submission" date="2019-02" db="EMBL/GenBank/DDBJ databases">
        <title>Sequencing the genomes of 1000 actinobacteria strains.</title>
        <authorList>
            <person name="Klenk H.-P."/>
        </authorList>
    </citation>
    <scope>NUCLEOTIDE SEQUENCE [LARGE SCALE GENOMIC DNA]</scope>
    <source>
        <strain evidence="1 2">DSM 45612</strain>
    </source>
</reference>
<dbReference type="RefSeq" id="WP_130336467.1">
    <property type="nucleotide sequence ID" value="NZ_SHLD01000001.1"/>
</dbReference>
<name>A0A4Q8BFT3_9ACTN</name>